<organism evidence="1 2">
    <name type="scientific">Catalinimonas alkaloidigena</name>
    <dbReference type="NCBI Taxonomy" id="1075417"/>
    <lineage>
        <taxon>Bacteria</taxon>
        <taxon>Pseudomonadati</taxon>
        <taxon>Bacteroidota</taxon>
        <taxon>Cytophagia</taxon>
        <taxon>Cytophagales</taxon>
        <taxon>Catalimonadaceae</taxon>
        <taxon>Catalinimonas</taxon>
    </lineage>
</organism>
<proteinExistence type="predicted"/>
<dbReference type="STRING" id="1075417.SAMN05421823_10713"/>
<protein>
    <recommendedName>
        <fullName evidence="3">Sulfotransferase family protein</fullName>
    </recommendedName>
</protein>
<name>A0A1G9LD86_9BACT</name>
<gene>
    <name evidence="1" type="ORF">SAMN05421823_10713</name>
</gene>
<dbReference type="Proteomes" id="UP000198510">
    <property type="component" value="Unassembled WGS sequence"/>
</dbReference>
<evidence type="ECO:0008006" key="3">
    <source>
        <dbReference type="Google" id="ProtNLM"/>
    </source>
</evidence>
<dbReference type="SUPFAM" id="SSF52540">
    <property type="entry name" value="P-loop containing nucleoside triphosphate hydrolases"/>
    <property type="match status" value="1"/>
</dbReference>
<dbReference type="AlphaFoldDB" id="A0A1G9LD86"/>
<sequence length="264" mass="30230">MHTFRMKSVIILGSGRSGTSTVAGLFSRAGYFQGDNYMEARTANPKGFFEDLEVNQINEDILASAYPRIPERIRRILLPAYPFPGARWLSRVRKPDQLSCEPALANRIKSVLQQTPFCLKDPRFSYTLPFWLEHITEPTVLLCVYRHPQQTIESIMRECREFGPLHTLKMNAKIAEEIWYLMYKSILSMHAQVGKEFKFLFIHFEQLFDQTNVKKIQEAVGVPSLHNIAEKAIVRSKDPLKNTIGATTAKVYASLNELSGFTEI</sequence>
<keyword evidence="2" id="KW-1185">Reference proteome</keyword>
<evidence type="ECO:0000313" key="1">
    <source>
        <dbReference type="EMBL" id="SDL59920.1"/>
    </source>
</evidence>
<evidence type="ECO:0000313" key="2">
    <source>
        <dbReference type="Proteomes" id="UP000198510"/>
    </source>
</evidence>
<dbReference type="InterPro" id="IPR027417">
    <property type="entry name" value="P-loop_NTPase"/>
</dbReference>
<dbReference type="EMBL" id="FNFO01000007">
    <property type="protein sequence ID" value="SDL59920.1"/>
    <property type="molecule type" value="Genomic_DNA"/>
</dbReference>
<dbReference type="Gene3D" id="3.40.50.300">
    <property type="entry name" value="P-loop containing nucleotide triphosphate hydrolases"/>
    <property type="match status" value="1"/>
</dbReference>
<reference evidence="1 2" key="1">
    <citation type="submission" date="2016-10" db="EMBL/GenBank/DDBJ databases">
        <authorList>
            <person name="de Groot N.N."/>
        </authorList>
    </citation>
    <scope>NUCLEOTIDE SEQUENCE [LARGE SCALE GENOMIC DNA]</scope>
    <source>
        <strain evidence="1 2">DSM 25186</strain>
    </source>
</reference>
<accession>A0A1G9LD86</accession>